<name>A0AAV1DPB9_OLDCO</name>
<organism evidence="10 11">
    <name type="scientific">Oldenlandia corymbosa var. corymbosa</name>
    <dbReference type="NCBI Taxonomy" id="529605"/>
    <lineage>
        <taxon>Eukaryota</taxon>
        <taxon>Viridiplantae</taxon>
        <taxon>Streptophyta</taxon>
        <taxon>Embryophyta</taxon>
        <taxon>Tracheophyta</taxon>
        <taxon>Spermatophyta</taxon>
        <taxon>Magnoliopsida</taxon>
        <taxon>eudicotyledons</taxon>
        <taxon>Gunneridae</taxon>
        <taxon>Pentapetalae</taxon>
        <taxon>asterids</taxon>
        <taxon>lamiids</taxon>
        <taxon>Gentianales</taxon>
        <taxon>Rubiaceae</taxon>
        <taxon>Rubioideae</taxon>
        <taxon>Spermacoceae</taxon>
        <taxon>Hedyotis-Oldenlandia complex</taxon>
        <taxon>Oldenlandia</taxon>
    </lineage>
</organism>
<dbReference type="InterPro" id="IPR023271">
    <property type="entry name" value="Aquaporin-like"/>
</dbReference>
<dbReference type="InterPro" id="IPR022357">
    <property type="entry name" value="MIP_CS"/>
</dbReference>
<gene>
    <name evidence="10" type="ORF">OLC1_LOCUS17531</name>
</gene>
<dbReference type="GO" id="GO:0046715">
    <property type="term" value="F:active borate transmembrane transporter activity"/>
    <property type="evidence" value="ECO:0007669"/>
    <property type="project" value="UniProtKB-ARBA"/>
</dbReference>
<evidence type="ECO:0000313" key="11">
    <source>
        <dbReference type="Proteomes" id="UP001161247"/>
    </source>
</evidence>
<dbReference type="Pfam" id="PF00230">
    <property type="entry name" value="MIP"/>
    <property type="match status" value="1"/>
</dbReference>
<dbReference type="Gene3D" id="1.20.1080.10">
    <property type="entry name" value="Glycerol uptake facilitator protein"/>
    <property type="match status" value="1"/>
</dbReference>
<dbReference type="PRINTS" id="PR00783">
    <property type="entry name" value="MINTRINSICP"/>
</dbReference>
<feature type="transmembrane region" description="Helical" evidence="9">
    <location>
        <begin position="162"/>
        <end position="184"/>
    </location>
</feature>
<keyword evidence="5 9" id="KW-1133">Transmembrane helix</keyword>
<feature type="transmembrane region" description="Helical" evidence="9">
    <location>
        <begin position="238"/>
        <end position="256"/>
    </location>
</feature>
<keyword evidence="3 8" id="KW-0812">Transmembrane</keyword>
<keyword evidence="2 8" id="KW-0813">Transport</keyword>
<evidence type="ECO:0000256" key="4">
    <source>
        <dbReference type="ARBA" id="ARBA00022737"/>
    </source>
</evidence>
<keyword evidence="11" id="KW-1185">Reference proteome</keyword>
<evidence type="ECO:0000256" key="3">
    <source>
        <dbReference type="ARBA" id="ARBA00022692"/>
    </source>
</evidence>
<evidence type="ECO:0000256" key="2">
    <source>
        <dbReference type="ARBA" id="ARBA00022448"/>
    </source>
</evidence>
<feature type="transmembrane region" description="Helical" evidence="9">
    <location>
        <begin position="85"/>
        <end position="108"/>
    </location>
</feature>
<feature type="transmembrane region" description="Helical" evidence="9">
    <location>
        <begin position="53"/>
        <end position="73"/>
    </location>
</feature>
<feature type="transmembrane region" description="Helical" evidence="9">
    <location>
        <begin position="196"/>
        <end position="217"/>
    </location>
</feature>
<comment type="subcellular location">
    <subcellularLocation>
        <location evidence="1">Membrane</location>
        <topology evidence="1">Multi-pass membrane protein</topology>
    </subcellularLocation>
</comment>
<evidence type="ECO:0000256" key="5">
    <source>
        <dbReference type="ARBA" id="ARBA00022989"/>
    </source>
</evidence>
<accession>A0AAV1DPB9</accession>
<dbReference type="InterPro" id="IPR034294">
    <property type="entry name" value="Aquaporin_transptr"/>
</dbReference>
<comment type="similarity">
    <text evidence="7">Belongs to the MIP/aquaporin (TC 1.A.8) family. NIP (TC 1.A.8.12) subfamily.</text>
</comment>
<evidence type="ECO:0000256" key="8">
    <source>
        <dbReference type="RuleBase" id="RU000477"/>
    </source>
</evidence>
<dbReference type="FunFam" id="1.20.1080.10:FF:000013">
    <property type="entry name" value="Aquaporin NIP2-1"/>
    <property type="match status" value="1"/>
</dbReference>
<dbReference type="PANTHER" id="PTHR45724:SF16">
    <property type="entry name" value="AQUAPORIN NIP2-1"/>
    <property type="match status" value="1"/>
</dbReference>
<feature type="transmembrane region" description="Helical" evidence="9">
    <location>
        <begin position="128"/>
        <end position="150"/>
    </location>
</feature>
<proteinExistence type="inferred from homology"/>
<dbReference type="GO" id="GO:0015267">
    <property type="term" value="F:channel activity"/>
    <property type="evidence" value="ECO:0007669"/>
    <property type="project" value="InterPro"/>
</dbReference>
<dbReference type="AlphaFoldDB" id="A0AAV1DPB9"/>
<evidence type="ECO:0000313" key="10">
    <source>
        <dbReference type="EMBL" id="CAI9109701.1"/>
    </source>
</evidence>
<reference evidence="10" key="1">
    <citation type="submission" date="2023-03" db="EMBL/GenBank/DDBJ databases">
        <authorList>
            <person name="Julca I."/>
        </authorList>
    </citation>
    <scope>NUCLEOTIDE SEQUENCE</scope>
</reference>
<dbReference type="CDD" id="cd00333">
    <property type="entry name" value="MIP"/>
    <property type="match status" value="1"/>
</dbReference>
<dbReference type="EMBL" id="OX459123">
    <property type="protein sequence ID" value="CAI9109701.1"/>
    <property type="molecule type" value="Genomic_DNA"/>
</dbReference>
<dbReference type="InterPro" id="IPR000425">
    <property type="entry name" value="MIP"/>
</dbReference>
<keyword evidence="4" id="KW-0677">Repeat</keyword>
<dbReference type="PROSITE" id="PS00221">
    <property type="entry name" value="MIP"/>
    <property type="match status" value="1"/>
</dbReference>
<sequence>MEINGDQQHPKINGSNGHLEVHVPIQSLPTSTRMIPPTNFRKYFPPPCFFRKVIAEVIATYLLVFVTCGSAALSASDERRVSKLGASVAGGLVVTVMIYAVGHISGAHMNPAVTLAFAAVRHFPWNQVPFYAAAQLTGATSAAFTLRVLLHPIKHVGTTSPSGTCIQALVMEIVVTFSMMFVTSAVATDTKAIGELAGIAVGSAVCITSILAGPISGGSMNPARTIGPALASDYYKGIWVYIIGPVCGTLLGAWSYNFIRVTDKPAHAITQSLSFHLRRTKSNEEIPNKDLPNPL</sequence>
<dbReference type="GO" id="GO:0016020">
    <property type="term" value="C:membrane"/>
    <property type="evidence" value="ECO:0007669"/>
    <property type="project" value="UniProtKB-SubCell"/>
</dbReference>
<dbReference type="Proteomes" id="UP001161247">
    <property type="component" value="Chromosome 6"/>
</dbReference>
<dbReference type="SUPFAM" id="SSF81338">
    <property type="entry name" value="Aquaporin-like"/>
    <property type="match status" value="1"/>
</dbReference>
<protein>
    <submittedName>
        <fullName evidence="10">OLC1v1009574C1</fullName>
    </submittedName>
</protein>
<evidence type="ECO:0000256" key="6">
    <source>
        <dbReference type="ARBA" id="ARBA00023136"/>
    </source>
</evidence>
<evidence type="ECO:0000256" key="9">
    <source>
        <dbReference type="SAM" id="Phobius"/>
    </source>
</evidence>
<keyword evidence="6 9" id="KW-0472">Membrane</keyword>
<evidence type="ECO:0000256" key="1">
    <source>
        <dbReference type="ARBA" id="ARBA00004141"/>
    </source>
</evidence>
<evidence type="ECO:0000256" key="7">
    <source>
        <dbReference type="ARBA" id="ARBA00060753"/>
    </source>
</evidence>
<dbReference type="PANTHER" id="PTHR45724">
    <property type="entry name" value="AQUAPORIN NIP2-1"/>
    <property type="match status" value="1"/>
</dbReference>